<evidence type="ECO:0000256" key="5">
    <source>
        <dbReference type="ARBA" id="ARBA00013063"/>
    </source>
</evidence>
<dbReference type="AlphaFoldDB" id="A0A1H9YSX0"/>
<organism evidence="9 10">
    <name type="scientific">Marinobacter segnicrescens</name>
    <dbReference type="NCBI Taxonomy" id="430453"/>
    <lineage>
        <taxon>Bacteria</taxon>
        <taxon>Pseudomonadati</taxon>
        <taxon>Pseudomonadota</taxon>
        <taxon>Gammaproteobacteria</taxon>
        <taxon>Pseudomonadales</taxon>
        <taxon>Marinobacteraceae</taxon>
        <taxon>Marinobacter</taxon>
    </lineage>
</organism>
<dbReference type="InterPro" id="IPR031337">
    <property type="entry name" value="KDPG/KHG_AS_1"/>
</dbReference>
<dbReference type="InterPro" id="IPR031338">
    <property type="entry name" value="KDPG/KHG_AS_2"/>
</dbReference>
<dbReference type="Gene3D" id="3.20.20.70">
    <property type="entry name" value="Aldolase class I"/>
    <property type="match status" value="1"/>
</dbReference>
<evidence type="ECO:0000256" key="3">
    <source>
        <dbReference type="ARBA" id="ARBA00006906"/>
    </source>
</evidence>
<comment type="subunit">
    <text evidence="4">Homotrimer.</text>
</comment>
<comment type="pathway">
    <text evidence="2">Carbohydrate acid metabolism; 2-dehydro-3-deoxy-D-gluconate degradation; D-glyceraldehyde 3-phosphate and pyruvate from 2-dehydro-3-deoxy-D-gluconate: step 2/2.</text>
</comment>
<keyword evidence="6" id="KW-0456">Lyase</keyword>
<dbReference type="InterPro" id="IPR013785">
    <property type="entry name" value="Aldolase_TIM"/>
</dbReference>
<reference evidence="10" key="1">
    <citation type="submission" date="2016-10" db="EMBL/GenBank/DDBJ databases">
        <authorList>
            <person name="Varghese N."/>
            <person name="Submissions S."/>
        </authorList>
    </citation>
    <scope>NUCLEOTIDE SEQUENCE [LARGE SCALE GENOMIC DNA]</scope>
    <source>
        <strain evidence="10">CGMCC 1.6489</strain>
    </source>
</reference>
<evidence type="ECO:0000256" key="1">
    <source>
        <dbReference type="ARBA" id="ARBA00000654"/>
    </source>
</evidence>
<dbReference type="NCBIfam" id="NF004325">
    <property type="entry name" value="PRK05718.1"/>
    <property type="match status" value="1"/>
</dbReference>
<accession>A0A1H9YSX0</accession>
<protein>
    <recommendedName>
        <fullName evidence="5">2-dehydro-3-deoxy-phosphogluconate aldolase</fullName>
        <ecNumber evidence="5">4.1.2.14</ecNumber>
    </recommendedName>
</protein>
<comment type="similarity">
    <text evidence="3">Belongs to the KHG/KDPG aldolase family.</text>
</comment>
<evidence type="ECO:0000256" key="6">
    <source>
        <dbReference type="ARBA" id="ARBA00023239"/>
    </source>
</evidence>
<evidence type="ECO:0000256" key="2">
    <source>
        <dbReference type="ARBA" id="ARBA00004736"/>
    </source>
</evidence>
<evidence type="ECO:0000313" key="9">
    <source>
        <dbReference type="EMBL" id="SES72253.1"/>
    </source>
</evidence>
<dbReference type="NCBIfam" id="TIGR01182">
    <property type="entry name" value="eda"/>
    <property type="match status" value="1"/>
</dbReference>
<keyword evidence="8" id="KW-0119">Carbohydrate metabolism</keyword>
<dbReference type="PROSITE" id="PS00160">
    <property type="entry name" value="ALDOLASE_KDPG_KHG_2"/>
    <property type="match status" value="1"/>
</dbReference>
<gene>
    <name evidence="9" type="ORF">SAMN04487962_101325</name>
</gene>
<dbReference type="EC" id="4.1.2.14" evidence="5"/>
<dbReference type="EMBL" id="FOHZ01000001">
    <property type="protein sequence ID" value="SES72253.1"/>
    <property type="molecule type" value="Genomic_DNA"/>
</dbReference>
<dbReference type="STRING" id="430453.SAMN04487962_101325"/>
<proteinExistence type="inferred from homology"/>
<dbReference type="SUPFAM" id="SSF51569">
    <property type="entry name" value="Aldolase"/>
    <property type="match status" value="1"/>
</dbReference>
<dbReference type="Pfam" id="PF01081">
    <property type="entry name" value="Aldolase"/>
    <property type="match status" value="1"/>
</dbReference>
<comment type="catalytic activity">
    <reaction evidence="1">
        <text>2-dehydro-3-deoxy-6-phospho-D-gluconate = D-glyceraldehyde 3-phosphate + pyruvate</text>
        <dbReference type="Rhea" id="RHEA:17089"/>
        <dbReference type="ChEBI" id="CHEBI:15361"/>
        <dbReference type="ChEBI" id="CHEBI:57569"/>
        <dbReference type="ChEBI" id="CHEBI:59776"/>
        <dbReference type="EC" id="4.1.2.14"/>
    </reaction>
</comment>
<name>A0A1H9YSX0_9GAMM</name>
<dbReference type="GO" id="GO:0008675">
    <property type="term" value="F:2-dehydro-3-deoxy-phosphogluconate aldolase activity"/>
    <property type="evidence" value="ECO:0007669"/>
    <property type="project" value="UniProtKB-EC"/>
</dbReference>
<evidence type="ECO:0000313" key="10">
    <source>
        <dbReference type="Proteomes" id="UP000198762"/>
    </source>
</evidence>
<evidence type="ECO:0000256" key="4">
    <source>
        <dbReference type="ARBA" id="ARBA00011233"/>
    </source>
</evidence>
<keyword evidence="7" id="KW-0704">Schiff base</keyword>
<dbReference type="PANTHER" id="PTHR30246">
    <property type="entry name" value="2-KETO-3-DEOXY-6-PHOSPHOGLUCONATE ALDOLASE"/>
    <property type="match status" value="1"/>
</dbReference>
<dbReference type="PROSITE" id="PS00159">
    <property type="entry name" value="ALDOLASE_KDPG_KHG_1"/>
    <property type="match status" value="1"/>
</dbReference>
<keyword evidence="10" id="KW-1185">Reference proteome</keyword>
<evidence type="ECO:0000256" key="7">
    <source>
        <dbReference type="ARBA" id="ARBA00023270"/>
    </source>
</evidence>
<dbReference type="RefSeq" id="WP_091848469.1">
    <property type="nucleotide sequence ID" value="NZ_FOHZ01000001.1"/>
</dbReference>
<dbReference type="InterPro" id="IPR000887">
    <property type="entry name" value="Aldlse_KDPG_KHG"/>
</dbReference>
<dbReference type="Proteomes" id="UP000198762">
    <property type="component" value="Unassembled WGS sequence"/>
</dbReference>
<dbReference type="OrthoDB" id="9805177at2"/>
<sequence>MTELSHEQKQRIEAVLAAGPIIPVISLHREEDAAPLADALLEAGIRVLEITLRTPAALPAIELLSKRLPGDVFIGAGTVTDPAAYRRAESAGAGFVVSPGITPRLLDYGLTANAPLLPGVATVSELMLGYELGYRSFKFFPAAVSGGVKALQAFAGPFPDVTFCPTGGIRQNTASEYLSLDNVMTVGGTWLTPESRVRTGDWAGIGELARESLASCKG</sequence>
<dbReference type="CDD" id="cd00452">
    <property type="entry name" value="KDPG_aldolase"/>
    <property type="match status" value="1"/>
</dbReference>
<dbReference type="PANTHER" id="PTHR30246:SF1">
    <property type="entry name" value="2-DEHYDRO-3-DEOXY-6-PHOSPHOGALACTONATE ALDOLASE-RELATED"/>
    <property type="match status" value="1"/>
</dbReference>
<evidence type="ECO:0000256" key="8">
    <source>
        <dbReference type="ARBA" id="ARBA00023277"/>
    </source>
</evidence>